<evidence type="ECO:0000256" key="6">
    <source>
        <dbReference type="ARBA" id="ARBA00022771"/>
    </source>
</evidence>
<evidence type="ECO:0000259" key="13">
    <source>
        <dbReference type="PROSITE" id="PS51867"/>
    </source>
</evidence>
<dbReference type="InterPro" id="IPR024964">
    <property type="entry name" value="CTLH/CRA"/>
</dbReference>
<keyword evidence="4" id="KW-0963">Cytoplasm</keyword>
<dbReference type="SMART" id="SM00667">
    <property type="entry name" value="LisH"/>
    <property type="match status" value="1"/>
</dbReference>
<dbReference type="PANTHER" id="PTHR12170">
    <property type="entry name" value="MACROPHAGE ERYTHROBLAST ATTACHER-RELATED"/>
    <property type="match status" value="1"/>
</dbReference>
<dbReference type="CDD" id="cd16659">
    <property type="entry name" value="RING-Ubox_Emp"/>
    <property type="match status" value="1"/>
</dbReference>
<feature type="compositionally biased region" description="Basic and acidic residues" evidence="11">
    <location>
        <begin position="105"/>
        <end position="117"/>
    </location>
</feature>
<name>A0A8J2J1U4_9HEXA</name>
<dbReference type="InterPro" id="IPR006595">
    <property type="entry name" value="CTLH_C"/>
</dbReference>
<feature type="region of interest" description="Disordered" evidence="11">
    <location>
        <begin position="89"/>
        <end position="117"/>
    </location>
</feature>
<evidence type="ECO:0000259" key="12">
    <source>
        <dbReference type="PROSITE" id="PS50897"/>
    </source>
</evidence>
<feature type="domain" description="CTLH" evidence="12">
    <location>
        <begin position="227"/>
        <end position="280"/>
    </location>
</feature>
<keyword evidence="15" id="KW-1185">Reference proteome</keyword>
<dbReference type="PROSITE" id="PS50897">
    <property type="entry name" value="CTLH"/>
    <property type="match status" value="1"/>
</dbReference>
<dbReference type="SMART" id="SM00757">
    <property type="entry name" value="CRA"/>
    <property type="match status" value="1"/>
</dbReference>
<comment type="caution">
    <text evidence="14">The sequence shown here is derived from an EMBL/GenBank/DDBJ whole genome shotgun (WGS) entry which is preliminary data.</text>
</comment>
<dbReference type="GO" id="GO:0016363">
    <property type="term" value="C:nuclear matrix"/>
    <property type="evidence" value="ECO:0007669"/>
    <property type="project" value="UniProtKB-SubCell"/>
</dbReference>
<dbReference type="InterPro" id="IPR006594">
    <property type="entry name" value="LisH"/>
</dbReference>
<gene>
    <name evidence="14" type="ORF">AFUS01_LOCUS2788</name>
</gene>
<feature type="domain" description="RING-Gid-type" evidence="13">
    <location>
        <begin position="377"/>
        <end position="446"/>
    </location>
</feature>
<dbReference type="EMBL" id="CAJVCH010016173">
    <property type="protein sequence ID" value="CAG7681241.1"/>
    <property type="molecule type" value="Genomic_DNA"/>
</dbReference>
<organism evidence="14 15">
    <name type="scientific">Allacma fusca</name>
    <dbReference type="NCBI Taxonomy" id="39272"/>
    <lineage>
        <taxon>Eukaryota</taxon>
        <taxon>Metazoa</taxon>
        <taxon>Ecdysozoa</taxon>
        <taxon>Arthropoda</taxon>
        <taxon>Hexapoda</taxon>
        <taxon>Collembola</taxon>
        <taxon>Symphypleona</taxon>
        <taxon>Sminthuridae</taxon>
        <taxon>Allacma</taxon>
    </lineage>
</organism>
<dbReference type="PROSITE" id="PS50896">
    <property type="entry name" value="LISH"/>
    <property type="match status" value="1"/>
</dbReference>
<keyword evidence="6 10" id="KW-0863">Zinc-finger</keyword>
<dbReference type="InterPro" id="IPR045098">
    <property type="entry name" value="Fyv10_fam"/>
</dbReference>
<evidence type="ECO:0000256" key="5">
    <source>
        <dbReference type="ARBA" id="ARBA00022723"/>
    </source>
</evidence>
<dbReference type="OrthoDB" id="1933455at2759"/>
<dbReference type="GO" id="GO:0008270">
    <property type="term" value="F:zinc ion binding"/>
    <property type="evidence" value="ECO:0007669"/>
    <property type="project" value="UniProtKB-KW"/>
</dbReference>
<proteinExistence type="predicted"/>
<reference evidence="14" key="1">
    <citation type="submission" date="2021-06" db="EMBL/GenBank/DDBJ databases">
        <authorList>
            <person name="Hodson N. C."/>
            <person name="Mongue J. A."/>
            <person name="Jaron S. K."/>
        </authorList>
    </citation>
    <scope>NUCLEOTIDE SEQUENCE</scope>
</reference>
<dbReference type="InterPro" id="IPR044063">
    <property type="entry name" value="ZF_RING_GID"/>
</dbReference>
<evidence type="ECO:0000313" key="15">
    <source>
        <dbReference type="Proteomes" id="UP000708208"/>
    </source>
</evidence>
<dbReference type="InterPro" id="IPR013144">
    <property type="entry name" value="CRA_dom"/>
</dbReference>
<keyword evidence="8" id="KW-0265">Erythrocyte maturation</keyword>
<evidence type="ECO:0000256" key="11">
    <source>
        <dbReference type="SAM" id="MobiDB-lite"/>
    </source>
</evidence>
<evidence type="ECO:0000256" key="7">
    <source>
        <dbReference type="ARBA" id="ARBA00022833"/>
    </source>
</evidence>
<dbReference type="Pfam" id="PF10607">
    <property type="entry name" value="CTLH"/>
    <property type="match status" value="1"/>
</dbReference>
<accession>A0A8J2J1U4</accession>
<evidence type="ECO:0000256" key="4">
    <source>
        <dbReference type="ARBA" id="ARBA00022490"/>
    </source>
</evidence>
<dbReference type="Proteomes" id="UP000708208">
    <property type="component" value="Unassembled WGS sequence"/>
</dbReference>
<keyword evidence="7" id="KW-0862">Zinc</keyword>
<dbReference type="SMART" id="SM00668">
    <property type="entry name" value="CTLH"/>
    <property type="match status" value="1"/>
</dbReference>
<protein>
    <recommendedName>
        <fullName evidence="3">E3 ubiquitin-protein transferase MAEA</fullName>
    </recommendedName>
    <alternativeName>
        <fullName evidence="9">Macrophage erythroblast attacher</fullName>
    </alternativeName>
</protein>
<dbReference type="GO" id="GO:0043249">
    <property type="term" value="P:erythrocyte maturation"/>
    <property type="evidence" value="ECO:0007669"/>
    <property type="project" value="UniProtKB-KW"/>
</dbReference>
<feature type="compositionally biased region" description="Polar residues" evidence="11">
    <location>
        <begin position="95"/>
        <end position="104"/>
    </location>
</feature>
<dbReference type="AlphaFoldDB" id="A0A8J2J1U4"/>
<evidence type="ECO:0000256" key="2">
    <source>
        <dbReference type="ARBA" id="ARBA00004496"/>
    </source>
</evidence>
<dbReference type="GO" id="GO:0043161">
    <property type="term" value="P:proteasome-mediated ubiquitin-dependent protein catabolic process"/>
    <property type="evidence" value="ECO:0007669"/>
    <property type="project" value="InterPro"/>
</dbReference>
<feature type="zinc finger region" description="RING-Gid-type" evidence="10">
    <location>
        <begin position="377"/>
        <end position="446"/>
    </location>
</feature>
<evidence type="ECO:0000256" key="1">
    <source>
        <dbReference type="ARBA" id="ARBA00004109"/>
    </source>
</evidence>
<dbReference type="PANTHER" id="PTHR12170:SF2">
    <property type="entry name" value="E3 UBIQUITIN-PROTEIN TRANSFERASE MAEA"/>
    <property type="match status" value="1"/>
</dbReference>
<sequence>MTSSPGLDVKCLEHATLKVPYEVLNKKFRAAQKVLDREATYVSQAGLEIEKLMSNMPPVTISATDPEDTVIEGLCKNSDSVLSSSTLENMDDASESNSNTTDKSSPSDEFKFKGRGPKGKDVSKMLGVLVERLVSLKRKAGDSIADELEVARAVRKRVQHLKGYNPTPEGVVAPVSQCLNNANWRRTRLNRMLVDHLLREGLYDTAKMLSEGLGIKDLTNIDLFWAAKEVEESLKRHETGRMVAWCYENKSKLRKIRSSLELEVRVQEFVELVRCGKRFEAVRHARKYLADTEGHDQMSAIMKCMGLLAYPADTAIQPYSELLSNDRWQYLIGQFRTEHARLYQLTPTSVLGAVVQAGLAALKTPQCYRPTTKNANCPVCTEPLSTLASVLPYAHCAHSQLVCAISGEPLNENNPPLVLPSGYVYGTKSLHDMARTNGGNVICPRSNRIFSLREADKVYVM</sequence>
<evidence type="ECO:0000313" key="14">
    <source>
        <dbReference type="EMBL" id="CAG7681241.1"/>
    </source>
</evidence>
<dbReference type="GO" id="GO:0061630">
    <property type="term" value="F:ubiquitin protein ligase activity"/>
    <property type="evidence" value="ECO:0007669"/>
    <property type="project" value="InterPro"/>
</dbReference>
<evidence type="ECO:0000256" key="8">
    <source>
        <dbReference type="ARBA" id="ARBA00023057"/>
    </source>
</evidence>
<dbReference type="GO" id="GO:0005737">
    <property type="term" value="C:cytoplasm"/>
    <property type="evidence" value="ECO:0007669"/>
    <property type="project" value="UniProtKB-SubCell"/>
</dbReference>
<evidence type="ECO:0000256" key="3">
    <source>
        <dbReference type="ARBA" id="ARBA00014384"/>
    </source>
</evidence>
<dbReference type="PROSITE" id="PS51867">
    <property type="entry name" value="ZF_RING_GID"/>
    <property type="match status" value="1"/>
</dbReference>
<evidence type="ECO:0000256" key="10">
    <source>
        <dbReference type="PROSITE-ProRule" id="PRU01215"/>
    </source>
</evidence>
<dbReference type="GO" id="GO:0034657">
    <property type="term" value="C:GID complex"/>
    <property type="evidence" value="ECO:0007669"/>
    <property type="project" value="TreeGrafter"/>
</dbReference>
<evidence type="ECO:0000256" key="9">
    <source>
        <dbReference type="ARBA" id="ARBA00029678"/>
    </source>
</evidence>
<comment type="subcellular location">
    <subcellularLocation>
        <location evidence="2">Cytoplasm</location>
    </subcellularLocation>
    <subcellularLocation>
        <location evidence="1">Nucleus matrix</location>
    </subcellularLocation>
</comment>
<keyword evidence="5" id="KW-0479">Metal-binding</keyword>